<keyword evidence="1" id="KW-0812">Transmembrane</keyword>
<evidence type="ECO:0008006" key="3">
    <source>
        <dbReference type="Google" id="ProtNLM"/>
    </source>
</evidence>
<dbReference type="GO" id="GO:0043107">
    <property type="term" value="P:type IV pilus-dependent motility"/>
    <property type="evidence" value="ECO:0007669"/>
    <property type="project" value="InterPro"/>
</dbReference>
<accession>A0A0F9WRB1</accession>
<feature type="transmembrane region" description="Helical" evidence="1">
    <location>
        <begin position="12"/>
        <end position="29"/>
    </location>
</feature>
<dbReference type="GO" id="GO:0043683">
    <property type="term" value="P:type IV pilus assembly"/>
    <property type="evidence" value="ECO:0007669"/>
    <property type="project" value="InterPro"/>
</dbReference>
<proteinExistence type="predicted"/>
<comment type="caution">
    <text evidence="2">The sequence shown here is derived from an EMBL/GenBank/DDBJ whole genome shotgun (WGS) entry which is preliminary data.</text>
</comment>
<dbReference type="PANTHER" id="PTHR39555">
    <property type="entry name" value="FIMBRIAL ASSEMBLY PROTEIN PILO-LIKE PROTEIN-RELATED"/>
    <property type="match status" value="1"/>
</dbReference>
<organism evidence="2">
    <name type="scientific">marine sediment metagenome</name>
    <dbReference type="NCBI Taxonomy" id="412755"/>
    <lineage>
        <taxon>unclassified sequences</taxon>
        <taxon>metagenomes</taxon>
        <taxon>ecological metagenomes</taxon>
    </lineage>
</organism>
<evidence type="ECO:0000256" key="1">
    <source>
        <dbReference type="SAM" id="Phobius"/>
    </source>
</evidence>
<dbReference type="InterPro" id="IPR007445">
    <property type="entry name" value="PilO"/>
</dbReference>
<dbReference type="InterPro" id="IPR014717">
    <property type="entry name" value="Transl_elong_EF1B/ribsomal_bS6"/>
</dbReference>
<name>A0A0F9WRB1_9ZZZZ</name>
<keyword evidence="1" id="KW-1133">Transmembrane helix</keyword>
<dbReference type="PANTHER" id="PTHR39555:SF1">
    <property type="entry name" value="TYPE IV PILUS INNER MEMBRANE COMPONENT PILO"/>
    <property type="match status" value="1"/>
</dbReference>
<evidence type="ECO:0000313" key="2">
    <source>
        <dbReference type="EMBL" id="KKN81268.1"/>
    </source>
</evidence>
<gene>
    <name evidence="2" type="ORF">LCGC14_0321050</name>
</gene>
<dbReference type="AlphaFoldDB" id="A0A0F9WRB1"/>
<reference evidence="2" key="1">
    <citation type="journal article" date="2015" name="Nature">
        <title>Complex archaea that bridge the gap between prokaryotes and eukaryotes.</title>
        <authorList>
            <person name="Spang A."/>
            <person name="Saw J.H."/>
            <person name="Jorgensen S.L."/>
            <person name="Zaremba-Niedzwiedzka K."/>
            <person name="Martijn J."/>
            <person name="Lind A.E."/>
            <person name="van Eijk R."/>
            <person name="Schleper C."/>
            <person name="Guy L."/>
            <person name="Ettema T.J."/>
        </authorList>
    </citation>
    <scope>NUCLEOTIDE SEQUENCE</scope>
</reference>
<dbReference type="Gene3D" id="3.30.70.60">
    <property type="match status" value="1"/>
</dbReference>
<dbReference type="EMBL" id="LAZR01000217">
    <property type="protein sequence ID" value="KKN81268.1"/>
    <property type="molecule type" value="Genomic_DNA"/>
</dbReference>
<protein>
    <recommendedName>
        <fullName evidence="3">Pilus assembly protein PilO</fullName>
    </recommendedName>
</protein>
<dbReference type="Pfam" id="PF04350">
    <property type="entry name" value="PilO"/>
    <property type="match status" value="1"/>
</dbReference>
<sequence length="177" mass="20575">MLDRFGKNTWLMLAPMAAIVIGAVVLVFMPQSGQLKRLESQITAQRYKLRAESEQASVVPELVRQVEGMKQRYKDFDHRLPKRTELGGFLRDIARHLDEHDLSNQSIEPGNPTRSELFHTLPITMRFRGSYMNIARFLHGLAEMERLSRVEMLQIARDNGQEDLEAEMQINIYFTER</sequence>
<keyword evidence="1" id="KW-0472">Membrane</keyword>